<reference evidence="10" key="1">
    <citation type="submission" date="2017-08" db="EMBL/GenBank/DDBJ databases">
        <authorList>
            <person name="Cuomo C."/>
            <person name="Billmyre B."/>
            <person name="Heitman J."/>
        </authorList>
    </citation>
    <scope>NUCLEOTIDE SEQUENCE</scope>
    <source>
        <strain evidence="10">CBS 12478</strain>
    </source>
</reference>
<dbReference type="RefSeq" id="XP_031861833.1">
    <property type="nucleotide sequence ID" value="XM_032003835.1"/>
</dbReference>
<evidence type="ECO:0000256" key="1">
    <source>
        <dbReference type="ARBA" id="ARBA00003726"/>
    </source>
</evidence>
<dbReference type="Proteomes" id="UP000322225">
    <property type="component" value="Chromosome 12"/>
</dbReference>
<dbReference type="PANTHER" id="PTHR21225">
    <property type="entry name" value="PHOSPHO-2-DEHYDRO-3-DEOXYHEPTONATE ALDOLASE DAHP SYNTHETASE"/>
    <property type="match status" value="1"/>
</dbReference>
<feature type="region of interest" description="Disordered" evidence="9">
    <location>
        <begin position="1"/>
        <end position="20"/>
    </location>
</feature>
<dbReference type="SUPFAM" id="SSF51569">
    <property type="entry name" value="Aldolase"/>
    <property type="match status" value="1"/>
</dbReference>
<evidence type="ECO:0000313" key="10">
    <source>
        <dbReference type="EMBL" id="WWD21992.1"/>
    </source>
</evidence>
<comment type="similarity">
    <text evidence="3 8">Belongs to the class-I DAHP synthase family.</text>
</comment>
<evidence type="ECO:0000256" key="4">
    <source>
        <dbReference type="ARBA" id="ARBA00022605"/>
    </source>
</evidence>
<accession>A0A5M6C607</accession>
<evidence type="ECO:0000256" key="6">
    <source>
        <dbReference type="ARBA" id="ARBA00023141"/>
    </source>
</evidence>
<comment type="catalytic activity">
    <reaction evidence="7 8">
        <text>D-erythrose 4-phosphate + phosphoenolpyruvate + H2O = 7-phospho-2-dehydro-3-deoxy-D-arabino-heptonate + phosphate</text>
        <dbReference type="Rhea" id="RHEA:14717"/>
        <dbReference type="ChEBI" id="CHEBI:15377"/>
        <dbReference type="ChEBI" id="CHEBI:16897"/>
        <dbReference type="ChEBI" id="CHEBI:43474"/>
        <dbReference type="ChEBI" id="CHEBI:58394"/>
        <dbReference type="ChEBI" id="CHEBI:58702"/>
        <dbReference type="EC" id="2.5.1.54"/>
    </reaction>
</comment>
<dbReference type="InterPro" id="IPR006219">
    <property type="entry name" value="DAHP_synth_1"/>
</dbReference>
<dbReference type="InterPro" id="IPR013785">
    <property type="entry name" value="Aldolase_TIM"/>
</dbReference>
<evidence type="ECO:0000256" key="7">
    <source>
        <dbReference type="ARBA" id="ARBA00047508"/>
    </source>
</evidence>
<dbReference type="PANTHER" id="PTHR21225:SF12">
    <property type="entry name" value="PHOSPHO-2-DEHYDRO-3-DEOXYHEPTONATE ALDOLASE, TYROSINE-INHIBITED"/>
    <property type="match status" value="1"/>
</dbReference>
<comment type="pathway">
    <text evidence="2">Metabolic intermediate biosynthesis; chorismate biosynthesis; chorismate from D-erythrose 4-phosphate and phosphoenolpyruvate: step 1/7.</text>
</comment>
<keyword evidence="4 8" id="KW-0028">Amino-acid biosynthesis</keyword>
<evidence type="ECO:0000256" key="9">
    <source>
        <dbReference type="SAM" id="MobiDB-lite"/>
    </source>
</evidence>
<dbReference type="GO" id="GO:0005737">
    <property type="term" value="C:cytoplasm"/>
    <property type="evidence" value="ECO:0007669"/>
    <property type="project" value="TreeGrafter"/>
</dbReference>
<dbReference type="EMBL" id="CP144062">
    <property type="protein sequence ID" value="WWD21992.1"/>
    <property type="molecule type" value="Genomic_DNA"/>
</dbReference>
<dbReference type="NCBIfam" id="TIGR00034">
    <property type="entry name" value="aroFGH"/>
    <property type="match status" value="1"/>
</dbReference>
<feature type="region of interest" description="Disordered" evidence="9">
    <location>
        <begin position="374"/>
        <end position="393"/>
    </location>
</feature>
<dbReference type="GO" id="GO:0003849">
    <property type="term" value="F:3-deoxy-7-phosphoheptulonate synthase activity"/>
    <property type="evidence" value="ECO:0007669"/>
    <property type="project" value="UniProtKB-EC"/>
</dbReference>
<keyword evidence="6 8" id="KW-0057">Aromatic amino acid biosynthesis</keyword>
<dbReference type="GO" id="GO:0009073">
    <property type="term" value="P:aromatic amino acid family biosynthetic process"/>
    <property type="evidence" value="ECO:0007669"/>
    <property type="project" value="UniProtKB-KW"/>
</dbReference>
<dbReference type="NCBIfam" id="NF009395">
    <property type="entry name" value="PRK12755.1"/>
    <property type="match status" value="1"/>
</dbReference>
<dbReference type="EC" id="2.5.1.54" evidence="8"/>
<reference evidence="10" key="2">
    <citation type="submission" date="2024-01" db="EMBL/GenBank/DDBJ databases">
        <title>Comparative genomics of Cryptococcus and Kwoniella reveals pathogenesis evolution and contrasting modes of karyotype evolution via chromosome fusion or intercentromeric recombination.</title>
        <authorList>
            <person name="Coelho M.A."/>
            <person name="David-Palma M."/>
            <person name="Shea T."/>
            <person name="Bowers K."/>
            <person name="McGinley-Smith S."/>
            <person name="Mohammad A.W."/>
            <person name="Gnirke A."/>
            <person name="Yurkov A.M."/>
            <person name="Nowrousian M."/>
            <person name="Sun S."/>
            <person name="Cuomo C.A."/>
            <person name="Heitman J."/>
        </authorList>
    </citation>
    <scope>NUCLEOTIDE SEQUENCE</scope>
    <source>
        <strain evidence="10">CBS 12478</strain>
    </source>
</reference>
<dbReference type="AlphaFoldDB" id="A0A5M6C607"/>
<evidence type="ECO:0000256" key="5">
    <source>
        <dbReference type="ARBA" id="ARBA00022679"/>
    </source>
</evidence>
<evidence type="ECO:0000256" key="3">
    <source>
        <dbReference type="ARBA" id="ARBA00007985"/>
    </source>
</evidence>
<dbReference type="InterPro" id="IPR006218">
    <property type="entry name" value="DAHP1/KDSA"/>
</dbReference>
<dbReference type="KEGG" id="ksn:43587962"/>
<dbReference type="PIRSF" id="PIRSF001361">
    <property type="entry name" value="DAHP_synthase"/>
    <property type="match status" value="1"/>
</dbReference>
<dbReference type="GO" id="GO:0008652">
    <property type="term" value="P:amino acid biosynthetic process"/>
    <property type="evidence" value="ECO:0007669"/>
    <property type="project" value="UniProtKB-KW"/>
</dbReference>
<dbReference type="GeneID" id="43587962"/>
<dbReference type="OrthoDB" id="4699125at2759"/>
<keyword evidence="11" id="KW-1185">Reference proteome</keyword>
<evidence type="ECO:0000256" key="8">
    <source>
        <dbReference type="PIRNR" id="PIRNR001361"/>
    </source>
</evidence>
<feature type="compositionally biased region" description="Basic and acidic residues" evidence="9">
    <location>
        <begin position="9"/>
        <end position="20"/>
    </location>
</feature>
<evidence type="ECO:0000256" key="2">
    <source>
        <dbReference type="ARBA" id="ARBA00004688"/>
    </source>
</evidence>
<sequence>MTSATSSPDRNRPLDDRKVTGYDPLIPPALLRHDLPVPAVASKTISSARRTTASIVQGTDPLSRLVVVVGPCSIHDVDQAKEYASRLRKGVQEGKWPGLEVVMRVYFEKPRTTVGWKGLINDPDIDGSFQINKGLRVARQLLCDINEMGMPVGCELLDTISPQFIADLITWGAIGARTTESQLHRELASGASFPIGFKNGTDGSVGVAIDAMQSAAHPHHFMGINSQGMASIVKTSGNNDCHVILRGGSGGPNFAAEHVQKALKTMRTKDTEKHAAIMVDCSHGNSSKNHLNQPKVAADVAAQIAAGEDGIVGIMFESNLKGGKQSSDMGRENLEYGVSITDACVDWEMTVDMLDTLNEASIKRRAILDAREANGNGHVNGDAPAVQRVRAEE</sequence>
<dbReference type="Gene3D" id="3.20.20.70">
    <property type="entry name" value="Aldolase class I"/>
    <property type="match status" value="1"/>
</dbReference>
<dbReference type="FunFam" id="3.20.20.70:FF:000005">
    <property type="entry name" value="Phospho-2-dehydro-3-deoxyheptonate aldolase"/>
    <property type="match status" value="1"/>
</dbReference>
<name>A0A5M6C607_9TREE</name>
<keyword evidence="5 8" id="KW-0808">Transferase</keyword>
<proteinExistence type="inferred from homology"/>
<gene>
    <name evidence="10" type="ORF">CI109_106480</name>
</gene>
<protein>
    <recommendedName>
        <fullName evidence="8">Phospho-2-dehydro-3-deoxyheptonate aldolase</fullName>
        <ecNumber evidence="8">2.5.1.54</ecNumber>
    </recommendedName>
</protein>
<evidence type="ECO:0000313" key="11">
    <source>
        <dbReference type="Proteomes" id="UP000322225"/>
    </source>
</evidence>
<comment type="function">
    <text evidence="1">Stereospecific condensation of phosphoenolpyruvate (PEP) and D-erythrose-4-phosphate (E4P) giving rise to 3-deoxy-D-arabino-heptulosonate-7-phosphate (DAHP).</text>
</comment>
<organism evidence="10 11">
    <name type="scientific">Kwoniella shandongensis</name>
    <dbReference type="NCBI Taxonomy" id="1734106"/>
    <lineage>
        <taxon>Eukaryota</taxon>
        <taxon>Fungi</taxon>
        <taxon>Dikarya</taxon>
        <taxon>Basidiomycota</taxon>
        <taxon>Agaricomycotina</taxon>
        <taxon>Tremellomycetes</taxon>
        <taxon>Tremellales</taxon>
        <taxon>Cryptococcaceae</taxon>
        <taxon>Kwoniella</taxon>
    </lineage>
</organism>
<dbReference type="Pfam" id="PF00793">
    <property type="entry name" value="DAHP_synth_1"/>
    <property type="match status" value="1"/>
</dbReference>